<feature type="compositionally biased region" description="Pro residues" evidence="1">
    <location>
        <begin position="1293"/>
        <end position="1306"/>
    </location>
</feature>
<feature type="region of interest" description="Disordered" evidence="1">
    <location>
        <begin position="1416"/>
        <end position="1479"/>
    </location>
</feature>
<feature type="compositionally biased region" description="Low complexity" evidence="1">
    <location>
        <begin position="1463"/>
        <end position="1478"/>
    </location>
</feature>
<feature type="compositionally biased region" description="Low complexity" evidence="1">
    <location>
        <begin position="17"/>
        <end position="28"/>
    </location>
</feature>
<feature type="compositionally biased region" description="Polar residues" evidence="1">
    <location>
        <begin position="1443"/>
        <end position="1457"/>
    </location>
</feature>
<accession>A0A8U0PC33</accession>
<dbReference type="Pfam" id="PF15273">
    <property type="entry name" value="NHS"/>
    <property type="match status" value="1"/>
</dbReference>
<evidence type="ECO:0000256" key="1">
    <source>
        <dbReference type="SAM" id="MobiDB-lite"/>
    </source>
</evidence>
<feature type="compositionally biased region" description="Polar residues" evidence="1">
    <location>
        <begin position="597"/>
        <end position="626"/>
    </location>
</feature>
<dbReference type="InterPro" id="IPR024845">
    <property type="entry name" value="NHS-like"/>
</dbReference>
<name>A0A8U0PC33_SALNM</name>
<evidence type="ECO:0000313" key="2">
    <source>
        <dbReference type="Proteomes" id="UP000808372"/>
    </source>
</evidence>
<feature type="compositionally biased region" description="Polar residues" evidence="1">
    <location>
        <begin position="970"/>
        <end position="979"/>
    </location>
</feature>
<feature type="compositionally biased region" description="Low complexity" evidence="1">
    <location>
        <begin position="154"/>
        <end position="175"/>
    </location>
</feature>
<dbReference type="CTD" id="57648"/>
<dbReference type="KEGG" id="snh:120021989"/>
<reference evidence="3" key="1">
    <citation type="submission" date="2025-08" db="UniProtKB">
        <authorList>
            <consortium name="RefSeq"/>
        </authorList>
    </citation>
    <scope>IDENTIFICATION</scope>
    <source>
        <tissue evidence="3">White muscle</tissue>
    </source>
</reference>
<feature type="region of interest" description="Disordered" evidence="1">
    <location>
        <begin position="128"/>
        <end position="265"/>
    </location>
</feature>
<feature type="compositionally biased region" description="Low complexity" evidence="1">
    <location>
        <begin position="745"/>
        <end position="760"/>
    </location>
</feature>
<dbReference type="PANTHER" id="PTHR23039:SF6">
    <property type="entry name" value="SIMILAR TO MKIAA1522 PROTEIN"/>
    <property type="match status" value="1"/>
</dbReference>
<keyword evidence="2" id="KW-1185">Reference proteome</keyword>
<dbReference type="Proteomes" id="UP000808372">
    <property type="component" value="Chromosome 27"/>
</dbReference>
<feature type="compositionally biased region" description="Polar residues" evidence="1">
    <location>
        <begin position="1672"/>
        <end position="1681"/>
    </location>
</feature>
<sequence>MGNNVHKNKKRVSAARNGPSSQPKGSKPGPNPSPNPDSRSGSKHGVNPSPNTGKTKAFWHFGWVDKLKTAGPKGQDEQKRLTVHYTASSSHYQENVFIEGSRPQYLEDLHTEAREGLKILQQEEYNNGVDFQDDRSGVPEQDVSSNRWDGLQESGSTAGNSVTAATSAVSSATSTRPVITRQGSTFKPLNPVKRPEKGKNRSRRTTVMGIPQQVQRELALQSGSAYQVPSKLPNGSGGQGSDGQPGVVIVDGETPLANHDGAKASREEQLLRHHLQSVYRDDQGFSHHRGLNSRLSPTQRPKSLAVPGMTSSCSVGFPNFLQETLGPVMSISPQATYLSKIIPNAYLPASVDVIQIDLRTSHTNGNNGKGTVRTVSKSSPASVSSASPASSRRSGGDGCYDGGEALSHGDSSSRDNGSTATTRSVTSGSGWSHSQSSEMIKSNSSAISSTKGSFGPANPQTVNLVGQERQPQQPGAGDQDLVSLQSSASWVSSTSRVTGTATAQGGSELGLSGSGEMSDVGGDSHRFSRSLSVMKTKLPPAPPRRTNSLHHEKMIKRRLVEIKDLSDSVGGEVEAAEDTSLVTIEISKELYKEITKSSIPVSNSSGFNSLNGTRSSTASNPLSSREASPGGSGNPERPRSSSSSPQKAPSEGGTFEKTMSPSSGYSTQSGTPTLSHKGICPSASPGKQEKMPVKPERSGSRASSSAASVSSSLTSLSSATSEHINQEASKDIASTPQQASPPPSVMTTEKTPTVTPVTPTCCSASTAIRELLNIPPPPNIKAPSPPPPETWAHNRHTFKLLCGPCPNVNRLAQLQKQQELKDEADIIKQKQEPHTEASKESQSSDEKQATVEEVTLIKSESKYIVSKEETEPTLEQVSEVSECVSQGVESTESQTKEKGSPAMIADRAEASVEVQNQNQNQNQEQSSSSSVAQVKDQEESLETQVSLATIPKKEPPPVMKKSTRRKEPSVQVTTDNQQKLPFDEVTVEEMVESPSESEKRSLQAEVEEVAKKVEVEVVAKEVEVVAKEVEVVTKEVEGQSATENTTEESSTKPEASTQTLVMEPPKVDRVSPPASPPPAHHPPPPPSKTPPSLVSTPPPEVEEECEEKNPIVELCWPPPPPPEDPADSVFDEPDEMDFPPPPPPFMTESLSDVVESCNTVTDVQEASIVALDVEEVKETVNGATVARTTVNGETADLSPIPAQMEMKEDRPEKVILNSNAVPTDETSSEVSESAELQASPADESTVVSPVQPNKKEAEVKQSAQQSITMQEAITQPTETSPQSHGVLALSEDVPPPPQEAPPPPPMKTALVPPSSISPPSLISVPLPSPVQFEDPMHSEPAVSAPIPPPVNVPPLLPLPFENQSPVRRQLSLVNRETRSTELLSRHNTAPIPKEDANIPLVTPSLLQTVRLRSVNVSEDQMKTSSDNNNNYNKGNPPAHDQSPIPTQTPGSQNTTPQKPIRRSPSIKSTPLSLKSSSPAIIAPSMRLQEAIRMKTAAMSSRDGLLTRFRMPSSTSYPSSSGGEYEMLSPMSPEGGDMLKSPASTASFIFSRSSKKVVIETPVASSSPETQASLRQNLAAALVKVSDQSMTSTVANGNAGRTGIPRRVPPPVAKKPILPAVPLATLEKAVFAIVTGGSQSERSSPSPRGTEANEETETVRPAGQKALTEDHNTASQMETSNIVEAPMPL</sequence>
<feature type="compositionally biased region" description="Basic and acidic residues" evidence="1">
    <location>
        <begin position="687"/>
        <end position="699"/>
    </location>
</feature>
<feature type="compositionally biased region" description="Polar residues" evidence="1">
    <location>
        <begin position="1635"/>
        <end position="1646"/>
    </location>
</feature>
<protein>
    <submittedName>
        <fullName evidence="3">Uncharacterized protein KIAA1522 homolog</fullName>
    </submittedName>
</protein>
<dbReference type="RefSeq" id="XP_038821721.1">
    <property type="nucleotide sequence ID" value="XM_038965793.1"/>
</dbReference>
<organism evidence="2 3">
    <name type="scientific">Salvelinus namaycush</name>
    <name type="common">Lake trout</name>
    <name type="synonym">Salmo namaycush</name>
    <dbReference type="NCBI Taxonomy" id="8040"/>
    <lineage>
        <taxon>Eukaryota</taxon>
        <taxon>Metazoa</taxon>
        <taxon>Chordata</taxon>
        <taxon>Craniata</taxon>
        <taxon>Vertebrata</taxon>
        <taxon>Euteleostomi</taxon>
        <taxon>Actinopterygii</taxon>
        <taxon>Neopterygii</taxon>
        <taxon>Teleostei</taxon>
        <taxon>Protacanthopterygii</taxon>
        <taxon>Salmoniformes</taxon>
        <taxon>Salmonidae</taxon>
        <taxon>Salmoninae</taxon>
        <taxon>Salvelinus</taxon>
    </lineage>
</organism>
<feature type="compositionally biased region" description="Polar residues" evidence="1">
    <location>
        <begin position="873"/>
        <end position="893"/>
    </location>
</feature>
<feature type="compositionally biased region" description="Polar residues" evidence="1">
    <location>
        <begin position="1261"/>
        <end position="1283"/>
    </location>
</feature>
<feature type="compositionally biased region" description="Polar residues" evidence="1">
    <location>
        <begin position="1216"/>
        <end position="1236"/>
    </location>
</feature>
<feature type="compositionally biased region" description="Low complexity" evidence="1">
    <location>
        <begin position="375"/>
        <end position="393"/>
    </location>
</feature>
<feature type="compositionally biased region" description="Acidic residues" evidence="1">
    <location>
        <begin position="1124"/>
        <end position="1137"/>
    </location>
</feature>
<feature type="compositionally biased region" description="Basic and acidic residues" evidence="1">
    <location>
        <begin position="859"/>
        <end position="870"/>
    </location>
</feature>
<evidence type="ECO:0000313" key="3">
    <source>
        <dbReference type="RefSeq" id="XP_038821721.1"/>
    </source>
</evidence>
<feature type="region of interest" description="Disordered" evidence="1">
    <location>
        <begin position="1192"/>
        <end position="1345"/>
    </location>
</feature>
<feature type="compositionally biased region" description="Low complexity" evidence="1">
    <location>
        <begin position="640"/>
        <end position="652"/>
    </location>
</feature>
<dbReference type="PANTHER" id="PTHR23039">
    <property type="entry name" value="NANCE-HORAN SYNDROME PROTEIN"/>
    <property type="match status" value="1"/>
</dbReference>
<feature type="compositionally biased region" description="Low complexity" evidence="1">
    <location>
        <begin position="700"/>
        <end position="721"/>
    </location>
</feature>
<feature type="region of interest" description="Disordered" evidence="1">
    <location>
        <begin position="815"/>
        <end position="984"/>
    </location>
</feature>
<feature type="compositionally biased region" description="Polar residues" evidence="1">
    <location>
        <begin position="414"/>
        <end position="423"/>
    </location>
</feature>
<feature type="compositionally biased region" description="Low complexity" evidence="1">
    <location>
        <begin position="1307"/>
        <end position="1325"/>
    </location>
</feature>
<feature type="compositionally biased region" description="Low complexity" evidence="1">
    <location>
        <begin position="911"/>
        <end position="934"/>
    </location>
</feature>
<feature type="compositionally biased region" description="Low complexity" evidence="1">
    <location>
        <begin position="505"/>
        <end position="516"/>
    </location>
</feature>
<feature type="compositionally biased region" description="Basic and acidic residues" evidence="1">
    <location>
        <begin position="818"/>
        <end position="850"/>
    </location>
</feature>
<feature type="compositionally biased region" description="Polar residues" evidence="1">
    <location>
        <begin position="1416"/>
        <end position="1426"/>
    </location>
</feature>
<feature type="region of interest" description="Disordered" evidence="1">
    <location>
        <begin position="1031"/>
        <end position="1149"/>
    </location>
</feature>
<feature type="region of interest" description="Disordered" evidence="1">
    <location>
        <begin position="360"/>
        <end position="526"/>
    </location>
</feature>
<feature type="compositionally biased region" description="Basic residues" evidence="1">
    <location>
        <begin position="1"/>
        <end position="13"/>
    </location>
</feature>
<feature type="region of interest" description="Disordered" evidence="1">
    <location>
        <begin position="281"/>
        <end position="307"/>
    </location>
</feature>
<feature type="region of interest" description="Disordered" evidence="1">
    <location>
        <begin position="1"/>
        <end position="58"/>
    </location>
</feature>
<feature type="compositionally biased region" description="Polar residues" evidence="1">
    <location>
        <begin position="657"/>
        <end position="674"/>
    </location>
</feature>
<feature type="region of interest" description="Disordered" evidence="1">
    <location>
        <begin position="773"/>
        <end position="792"/>
    </location>
</feature>
<dbReference type="GO" id="GO:0030154">
    <property type="term" value="P:cell differentiation"/>
    <property type="evidence" value="ECO:0007669"/>
    <property type="project" value="TreeGrafter"/>
</dbReference>
<feature type="compositionally biased region" description="Low complexity" evidence="1">
    <location>
        <begin position="482"/>
        <end position="497"/>
    </location>
</feature>
<dbReference type="GeneID" id="120021989"/>
<feature type="region of interest" description="Disordered" evidence="1">
    <location>
        <begin position="1635"/>
        <end position="1688"/>
    </location>
</feature>
<feature type="compositionally biased region" description="Low complexity" evidence="1">
    <location>
        <begin position="424"/>
        <end position="437"/>
    </location>
</feature>
<feature type="compositionally biased region" description="Pro residues" evidence="1">
    <location>
        <begin position="774"/>
        <end position="789"/>
    </location>
</feature>
<feature type="compositionally biased region" description="Pro residues" evidence="1">
    <location>
        <begin position="1073"/>
        <end position="1089"/>
    </location>
</feature>
<feature type="compositionally biased region" description="Polar residues" evidence="1">
    <location>
        <begin position="438"/>
        <end position="473"/>
    </location>
</feature>
<proteinExistence type="predicted"/>
<feature type="region of interest" description="Disordered" evidence="1">
    <location>
        <begin position="597"/>
        <end position="760"/>
    </location>
</feature>
<gene>
    <name evidence="3" type="primary">kiaa1522</name>
</gene>